<accession>A0A094X843</accession>
<gene>
    <name evidence="1" type="ORF">LptCag_2134</name>
</gene>
<evidence type="ECO:0000313" key="1">
    <source>
        <dbReference type="EMBL" id="KGA94704.1"/>
    </source>
</evidence>
<protein>
    <submittedName>
        <fullName evidence="1">Uncharacterized protein</fullName>
    </submittedName>
</protein>
<dbReference type="EMBL" id="JPGK01000002">
    <property type="protein sequence ID" value="KGA94704.1"/>
    <property type="molecule type" value="Genomic_DNA"/>
</dbReference>
<proteinExistence type="predicted"/>
<reference evidence="1 2" key="1">
    <citation type="submission" date="2014-06" db="EMBL/GenBank/DDBJ databases">
        <title>Draft genome sequence of iron oxidizing acidophile Leptospirillum ferriphilum DSM14647.</title>
        <authorList>
            <person name="Cardenas J.P."/>
            <person name="Lazcano M."/>
            <person name="Ossandon F.J."/>
            <person name="Corbett M."/>
            <person name="Holmes D.S."/>
            <person name="Watkin E."/>
        </authorList>
    </citation>
    <scope>NUCLEOTIDE SEQUENCE [LARGE SCALE GENOMIC DNA]</scope>
    <source>
        <strain evidence="1 2">DSM 14647</strain>
    </source>
</reference>
<comment type="caution">
    <text evidence="1">The sequence shown here is derived from an EMBL/GenBank/DDBJ whole genome shotgun (WGS) entry which is preliminary data.</text>
</comment>
<dbReference type="Proteomes" id="UP000029452">
    <property type="component" value="Unassembled WGS sequence"/>
</dbReference>
<evidence type="ECO:0000313" key="2">
    <source>
        <dbReference type="Proteomes" id="UP000029452"/>
    </source>
</evidence>
<organism evidence="1 2">
    <name type="scientific">Leptospirillum ferriphilum</name>
    <dbReference type="NCBI Taxonomy" id="178606"/>
    <lineage>
        <taxon>Bacteria</taxon>
        <taxon>Pseudomonadati</taxon>
        <taxon>Nitrospirota</taxon>
        <taxon>Nitrospiria</taxon>
        <taxon>Nitrospirales</taxon>
        <taxon>Nitrospiraceae</taxon>
        <taxon>Leptospirillum</taxon>
    </lineage>
</organism>
<sequence>MSENPNREAIIQIIVRQWLLIPKSENPLQVEKGVTWCTFFAVREILSKTFCDD</sequence>
<name>A0A094X843_9BACT</name>
<dbReference type="AlphaFoldDB" id="A0A094X843"/>